<dbReference type="PANTHER" id="PTHR31147">
    <property type="entry name" value="ACYL TRANSFERASE 4"/>
    <property type="match status" value="1"/>
</dbReference>
<reference evidence="4" key="1">
    <citation type="journal article" date="2019" name="Nat. Commun.">
        <title>The genome of broomcorn millet.</title>
        <authorList>
            <person name="Zou C."/>
            <person name="Miki D."/>
            <person name="Li D."/>
            <person name="Tang Q."/>
            <person name="Xiao L."/>
            <person name="Rajput S."/>
            <person name="Deng P."/>
            <person name="Jia W."/>
            <person name="Huang R."/>
            <person name="Zhang M."/>
            <person name="Sun Y."/>
            <person name="Hu J."/>
            <person name="Fu X."/>
            <person name="Schnable P.S."/>
            <person name="Li F."/>
            <person name="Zhang H."/>
            <person name="Feng B."/>
            <person name="Zhu X."/>
            <person name="Liu R."/>
            <person name="Schnable J.C."/>
            <person name="Zhu J.-K."/>
            <person name="Zhang H."/>
        </authorList>
    </citation>
    <scope>NUCLEOTIDE SEQUENCE [LARGE SCALE GENOMIC DNA]</scope>
</reference>
<evidence type="ECO:0000313" key="4">
    <source>
        <dbReference type="Proteomes" id="UP000275267"/>
    </source>
</evidence>
<keyword evidence="4" id="KW-1185">Reference proteome</keyword>
<protein>
    <submittedName>
        <fullName evidence="3">Uncharacterized protein</fullName>
    </submittedName>
</protein>
<accession>A0A3L6Q6C5</accession>
<dbReference type="InterPro" id="IPR023213">
    <property type="entry name" value="CAT-like_dom_sf"/>
</dbReference>
<dbReference type="Proteomes" id="UP000275267">
    <property type="component" value="Unassembled WGS sequence"/>
</dbReference>
<sequence>MVSIAVMGGVEPTWVTYERQAVEACLHQLQHHGYFMPDLSYFGIKQLEVGKSNVIQTAKTLYHLNQQNMDLPYGSTYAIVSFWVILDQVLEKLDVVYMAGESFFTRSLRFQAKLIFYRINQLNTPLFDIYIRECDYHWKAEESAPVRALDYFDEVLGWTIGDLNYLSYLQKQRGLRYYPAGVEFFGARRRLTESAGDVDDDPVRIIRAAVAEALVSYYPLAGCLVELPPVTGGKLLVDCTAEGVVFVEAEADVRLEELGQTLAMPYPCVEELLCYDIGVSLRTPSLPSHCSSSRFSGKDGFAIGYR</sequence>
<gene>
    <name evidence="3" type="ORF">C2845_PM17G08000</name>
</gene>
<dbReference type="STRING" id="4540.A0A3L6Q6C5"/>
<evidence type="ECO:0000256" key="1">
    <source>
        <dbReference type="ARBA" id="ARBA00009861"/>
    </source>
</evidence>
<comment type="caution">
    <text evidence="3">The sequence shown here is derived from an EMBL/GenBank/DDBJ whole genome shotgun (WGS) entry which is preliminary data.</text>
</comment>
<keyword evidence="2" id="KW-0808">Transferase</keyword>
<proteinExistence type="inferred from homology"/>
<evidence type="ECO:0000256" key="2">
    <source>
        <dbReference type="ARBA" id="ARBA00022679"/>
    </source>
</evidence>
<dbReference type="Gene3D" id="3.30.559.10">
    <property type="entry name" value="Chloramphenicol acetyltransferase-like domain"/>
    <property type="match status" value="1"/>
</dbReference>
<dbReference type="OrthoDB" id="10576524at2759"/>
<dbReference type="GO" id="GO:0016747">
    <property type="term" value="F:acyltransferase activity, transferring groups other than amino-acyl groups"/>
    <property type="evidence" value="ECO:0007669"/>
    <property type="project" value="UniProtKB-ARBA"/>
</dbReference>
<dbReference type="EMBL" id="PQIB02000014">
    <property type="protein sequence ID" value="RLM70030.1"/>
    <property type="molecule type" value="Genomic_DNA"/>
</dbReference>
<comment type="similarity">
    <text evidence="1">Belongs to the plant acyltransferase family.</text>
</comment>
<dbReference type="AlphaFoldDB" id="A0A3L6Q6C5"/>
<organism evidence="3 4">
    <name type="scientific">Panicum miliaceum</name>
    <name type="common">Proso millet</name>
    <name type="synonym">Broomcorn millet</name>
    <dbReference type="NCBI Taxonomy" id="4540"/>
    <lineage>
        <taxon>Eukaryota</taxon>
        <taxon>Viridiplantae</taxon>
        <taxon>Streptophyta</taxon>
        <taxon>Embryophyta</taxon>
        <taxon>Tracheophyta</taxon>
        <taxon>Spermatophyta</taxon>
        <taxon>Magnoliopsida</taxon>
        <taxon>Liliopsida</taxon>
        <taxon>Poales</taxon>
        <taxon>Poaceae</taxon>
        <taxon>PACMAD clade</taxon>
        <taxon>Panicoideae</taxon>
        <taxon>Panicodae</taxon>
        <taxon>Paniceae</taxon>
        <taxon>Panicinae</taxon>
        <taxon>Panicum</taxon>
        <taxon>Panicum sect. Panicum</taxon>
    </lineage>
</organism>
<dbReference type="Pfam" id="PF02458">
    <property type="entry name" value="Transferase"/>
    <property type="match status" value="1"/>
</dbReference>
<name>A0A3L6Q6C5_PANMI</name>
<evidence type="ECO:0000313" key="3">
    <source>
        <dbReference type="EMBL" id="RLM70030.1"/>
    </source>
</evidence>
<dbReference type="PANTHER" id="PTHR31147:SF66">
    <property type="entry name" value="OS05G0315700 PROTEIN"/>
    <property type="match status" value="1"/>
</dbReference>
<dbReference type="InterPro" id="IPR050898">
    <property type="entry name" value="Plant_acyltransferase"/>
</dbReference>